<dbReference type="CDD" id="cd06464">
    <property type="entry name" value="ACD_sHsps-like"/>
    <property type="match status" value="1"/>
</dbReference>
<dbReference type="Pfam" id="PF00011">
    <property type="entry name" value="HSP20"/>
    <property type="match status" value="1"/>
</dbReference>
<dbReference type="InterPro" id="IPR031107">
    <property type="entry name" value="Small_HSP"/>
</dbReference>
<dbReference type="Proteomes" id="UP001275436">
    <property type="component" value="Unassembled WGS sequence"/>
</dbReference>
<dbReference type="InterPro" id="IPR002068">
    <property type="entry name" value="A-crystallin/Hsp20_dom"/>
</dbReference>
<comment type="caution">
    <text evidence="4">The sequence shown here is derived from an EMBL/GenBank/DDBJ whole genome shotgun (WGS) entry which is preliminary data.</text>
</comment>
<dbReference type="SUPFAM" id="SSF49764">
    <property type="entry name" value="HSP20-like chaperones"/>
    <property type="match status" value="1"/>
</dbReference>
<reference evidence="4 5" key="1">
    <citation type="submission" date="2023-02" db="EMBL/GenBank/DDBJ databases">
        <title>Oceanobacillus kimchii IFOP_LL358 isolated form Alexandrium catenella lab strain.</title>
        <authorList>
            <person name="Gajardo G."/>
            <person name="Ueki S."/>
            <person name="Maruyama F."/>
        </authorList>
    </citation>
    <scope>NUCLEOTIDE SEQUENCE [LARGE SCALE GENOMIC DNA]</scope>
    <source>
        <strain evidence="4 5">IFOP_LL358</strain>
    </source>
</reference>
<evidence type="ECO:0000313" key="4">
    <source>
        <dbReference type="EMBL" id="GLO67348.1"/>
    </source>
</evidence>
<dbReference type="EMBL" id="BSKO01000001">
    <property type="protein sequence ID" value="GLO67348.1"/>
    <property type="molecule type" value="Genomic_DNA"/>
</dbReference>
<evidence type="ECO:0000259" key="3">
    <source>
        <dbReference type="PROSITE" id="PS01031"/>
    </source>
</evidence>
<evidence type="ECO:0000256" key="2">
    <source>
        <dbReference type="RuleBase" id="RU003616"/>
    </source>
</evidence>
<organism evidence="4 5">
    <name type="scientific">Oceanobacillus kimchii</name>
    <dbReference type="NCBI Taxonomy" id="746691"/>
    <lineage>
        <taxon>Bacteria</taxon>
        <taxon>Bacillati</taxon>
        <taxon>Bacillota</taxon>
        <taxon>Bacilli</taxon>
        <taxon>Bacillales</taxon>
        <taxon>Bacillaceae</taxon>
        <taxon>Oceanobacillus</taxon>
    </lineage>
</organism>
<dbReference type="InterPro" id="IPR008978">
    <property type="entry name" value="HSP20-like_chaperone"/>
</dbReference>
<name>A0ABQ5TP10_9BACI</name>
<dbReference type="PROSITE" id="PS01031">
    <property type="entry name" value="SHSP"/>
    <property type="match status" value="1"/>
</dbReference>
<evidence type="ECO:0000256" key="1">
    <source>
        <dbReference type="PROSITE-ProRule" id="PRU00285"/>
    </source>
</evidence>
<proteinExistence type="inferred from homology"/>
<gene>
    <name evidence="4" type="ORF">MACH08_31320</name>
</gene>
<keyword evidence="5" id="KW-1185">Reference proteome</keyword>
<protein>
    <recommendedName>
        <fullName evidence="3">SHSP domain-containing protein</fullName>
    </recommendedName>
</protein>
<dbReference type="Gene3D" id="2.60.40.790">
    <property type="match status" value="1"/>
</dbReference>
<comment type="similarity">
    <text evidence="1 2">Belongs to the small heat shock protein (HSP20) family.</text>
</comment>
<dbReference type="RefSeq" id="WP_017797872.1">
    <property type="nucleotide sequence ID" value="NZ_BSKO01000001.1"/>
</dbReference>
<accession>A0ABQ5TP10</accession>
<feature type="domain" description="SHSP" evidence="3">
    <location>
        <begin position="44"/>
        <end position="155"/>
    </location>
</feature>
<evidence type="ECO:0000313" key="5">
    <source>
        <dbReference type="Proteomes" id="UP001275436"/>
    </source>
</evidence>
<dbReference type="PANTHER" id="PTHR11527">
    <property type="entry name" value="HEAT-SHOCK PROTEIN 20 FAMILY MEMBER"/>
    <property type="match status" value="1"/>
</dbReference>
<sequence>MTSDNNSSDPNKKKILPENWDIDFKPLHQFMDRMDSLFNHSFKQFNGHVFHPFYVDTIETDEAMIIKAELPGYTREQIELEIIGNRLKIVVENRISNELHSDSFSKKESSTEKKERTITIPFNIPKKETTATLEKGILAITIPKLNTNRHFLNIE</sequence>